<keyword evidence="2" id="KW-1185">Reference proteome</keyword>
<dbReference type="RefSeq" id="YP_010751372.1">
    <property type="nucleotide sequence ID" value="NC_073368.1"/>
</dbReference>
<organism evidence="1 2">
    <name type="scientific">Microbacterium phage Megan</name>
    <dbReference type="NCBI Taxonomy" id="2656551"/>
    <lineage>
        <taxon>Viruses</taxon>
        <taxon>Duplodnaviria</taxon>
        <taxon>Heunggongvirae</taxon>
        <taxon>Uroviricota</taxon>
        <taxon>Caudoviricetes</taxon>
        <taxon>Hodgkinviridae</taxon>
        <taxon>Meganvirus</taxon>
        <taxon>Meganvirus megan</taxon>
    </lineage>
</organism>
<reference evidence="1 2" key="1">
    <citation type="submission" date="2019-10" db="EMBL/GenBank/DDBJ databases">
        <authorList>
            <person name="Abad L.A."/>
            <person name="AUll H.A."/>
            <person name="Garlena R.A."/>
            <person name="Russell D.A."/>
            <person name="Pope W.H."/>
            <person name="Jacobs-Sera D."/>
            <person name="Hatfull G.F."/>
        </authorList>
    </citation>
    <scope>NUCLEOTIDE SEQUENCE [LARGE SCALE GENOMIC DNA]</scope>
</reference>
<proteinExistence type="predicted"/>
<accession>A0A649VKG1</accession>
<name>A0A649VKG1_9CAUD</name>
<gene>
    <name evidence="1" type="primary">81</name>
    <name evidence="1" type="ORF">PBI_MEGAN_81</name>
</gene>
<dbReference type="GeneID" id="80005038"/>
<protein>
    <submittedName>
        <fullName evidence="1">Uncharacterized protein</fullName>
    </submittedName>
</protein>
<evidence type="ECO:0000313" key="2">
    <source>
        <dbReference type="Proteomes" id="UP000425388"/>
    </source>
</evidence>
<dbReference type="Proteomes" id="UP000425388">
    <property type="component" value="Segment"/>
</dbReference>
<dbReference type="EMBL" id="MN586020">
    <property type="protein sequence ID" value="QGJ92751.1"/>
    <property type="molecule type" value="Genomic_DNA"/>
</dbReference>
<dbReference type="KEGG" id="vg:80005038"/>
<evidence type="ECO:0000313" key="1">
    <source>
        <dbReference type="EMBL" id="QGJ92751.1"/>
    </source>
</evidence>
<sequence length="70" mass="7458">MTMSPRTITVTLSGPQYRELMAALALAQNEWEQDGTGLTSQSAATLERAGDKIVAAWNAPSRQAPGGRRA</sequence>